<proteinExistence type="predicted"/>
<reference evidence="1 2" key="1">
    <citation type="submission" date="2019-03" db="EMBL/GenBank/DDBJ databases">
        <title>Genomic Encyclopedia of Type Strains, Phase IV (KMG-IV): sequencing the most valuable type-strain genomes for metagenomic binning, comparative biology and taxonomic classification.</title>
        <authorList>
            <person name="Goeker M."/>
        </authorList>
    </citation>
    <scope>NUCLEOTIDE SEQUENCE [LARGE SCALE GENOMIC DNA]</scope>
    <source>
        <strain evidence="1 2">DSM 6770</strain>
    </source>
</reference>
<accession>A0A4R7NNP6</accession>
<comment type="caution">
    <text evidence="1">The sequence shown here is derived from an EMBL/GenBank/DDBJ whole genome shotgun (WGS) entry which is preliminary data.</text>
</comment>
<keyword evidence="2" id="KW-1185">Reference proteome</keyword>
<protein>
    <submittedName>
        <fullName evidence="1">Uncharacterized protein</fullName>
    </submittedName>
</protein>
<dbReference type="Proteomes" id="UP000295380">
    <property type="component" value="Unassembled WGS sequence"/>
</dbReference>
<name>A0A4R7NNP6_9GAMM</name>
<dbReference type="AlphaFoldDB" id="A0A4R7NNP6"/>
<dbReference type="EMBL" id="SOBR01000004">
    <property type="protein sequence ID" value="TDU22298.1"/>
    <property type="molecule type" value="Genomic_DNA"/>
</dbReference>
<evidence type="ECO:0000313" key="1">
    <source>
        <dbReference type="EMBL" id="TDU22298.1"/>
    </source>
</evidence>
<evidence type="ECO:0000313" key="2">
    <source>
        <dbReference type="Proteomes" id="UP000295380"/>
    </source>
</evidence>
<gene>
    <name evidence="1" type="ORF">C8E00_104479</name>
</gene>
<sequence>MFRCQVKGPITQACMAVIRSDFGLMMYAAT</sequence>
<organism evidence="1 2">
    <name type="scientific">Chromohalobacter marismortui</name>
    <dbReference type="NCBI Taxonomy" id="42055"/>
    <lineage>
        <taxon>Bacteria</taxon>
        <taxon>Pseudomonadati</taxon>
        <taxon>Pseudomonadota</taxon>
        <taxon>Gammaproteobacteria</taxon>
        <taxon>Oceanospirillales</taxon>
        <taxon>Halomonadaceae</taxon>
        <taxon>Chromohalobacter</taxon>
    </lineage>
</organism>